<evidence type="ECO:0000313" key="2">
    <source>
        <dbReference type="Proteomes" id="UP001303222"/>
    </source>
</evidence>
<feature type="non-terminal residue" evidence="1">
    <location>
        <position position="1"/>
    </location>
</feature>
<protein>
    <submittedName>
        <fullName evidence="1">Uncharacterized protein</fullName>
    </submittedName>
</protein>
<reference evidence="1" key="1">
    <citation type="journal article" date="2023" name="Mol. Phylogenet. Evol.">
        <title>Genome-scale phylogeny and comparative genomics of the fungal order Sordariales.</title>
        <authorList>
            <person name="Hensen N."/>
            <person name="Bonometti L."/>
            <person name="Westerberg I."/>
            <person name="Brannstrom I.O."/>
            <person name="Guillou S."/>
            <person name="Cros-Aarteil S."/>
            <person name="Calhoun S."/>
            <person name="Haridas S."/>
            <person name="Kuo A."/>
            <person name="Mondo S."/>
            <person name="Pangilinan J."/>
            <person name="Riley R."/>
            <person name="LaButti K."/>
            <person name="Andreopoulos B."/>
            <person name="Lipzen A."/>
            <person name="Chen C."/>
            <person name="Yan M."/>
            <person name="Daum C."/>
            <person name="Ng V."/>
            <person name="Clum A."/>
            <person name="Steindorff A."/>
            <person name="Ohm R.A."/>
            <person name="Martin F."/>
            <person name="Silar P."/>
            <person name="Natvig D.O."/>
            <person name="Lalanne C."/>
            <person name="Gautier V."/>
            <person name="Ament-Velasquez S.L."/>
            <person name="Kruys A."/>
            <person name="Hutchinson M.I."/>
            <person name="Powell A.J."/>
            <person name="Barry K."/>
            <person name="Miller A.N."/>
            <person name="Grigoriev I.V."/>
            <person name="Debuchy R."/>
            <person name="Gladieux P."/>
            <person name="Hiltunen Thoren M."/>
            <person name="Johannesson H."/>
        </authorList>
    </citation>
    <scope>NUCLEOTIDE SEQUENCE</scope>
    <source>
        <strain evidence="1">CBS 626.80</strain>
    </source>
</reference>
<accession>A0AAN6NKB4</accession>
<proteinExistence type="predicted"/>
<organism evidence="1 2">
    <name type="scientific">Pseudoneurospora amorphoporcata</name>
    <dbReference type="NCBI Taxonomy" id="241081"/>
    <lineage>
        <taxon>Eukaryota</taxon>
        <taxon>Fungi</taxon>
        <taxon>Dikarya</taxon>
        <taxon>Ascomycota</taxon>
        <taxon>Pezizomycotina</taxon>
        <taxon>Sordariomycetes</taxon>
        <taxon>Sordariomycetidae</taxon>
        <taxon>Sordariales</taxon>
        <taxon>Sordariaceae</taxon>
        <taxon>Pseudoneurospora</taxon>
    </lineage>
</organism>
<evidence type="ECO:0000313" key="1">
    <source>
        <dbReference type="EMBL" id="KAK3946706.1"/>
    </source>
</evidence>
<keyword evidence="2" id="KW-1185">Reference proteome</keyword>
<reference evidence="1" key="2">
    <citation type="submission" date="2023-06" db="EMBL/GenBank/DDBJ databases">
        <authorList>
            <consortium name="Lawrence Berkeley National Laboratory"/>
            <person name="Mondo S.J."/>
            <person name="Hensen N."/>
            <person name="Bonometti L."/>
            <person name="Westerberg I."/>
            <person name="Brannstrom I.O."/>
            <person name="Guillou S."/>
            <person name="Cros-Aarteil S."/>
            <person name="Calhoun S."/>
            <person name="Haridas S."/>
            <person name="Kuo A."/>
            <person name="Pangilinan J."/>
            <person name="Riley R."/>
            <person name="Labutti K."/>
            <person name="Andreopoulos B."/>
            <person name="Lipzen A."/>
            <person name="Chen C."/>
            <person name="Yanf M."/>
            <person name="Daum C."/>
            <person name="Ng V."/>
            <person name="Clum A."/>
            <person name="Steindorff A."/>
            <person name="Ohm R."/>
            <person name="Martin F."/>
            <person name="Silar P."/>
            <person name="Natvig D."/>
            <person name="Lalanne C."/>
            <person name="Gautier V."/>
            <person name="Ament-Velasquez S.L."/>
            <person name="Kruys A."/>
            <person name="Hutchinson M.I."/>
            <person name="Powell A.J."/>
            <person name="Barry K."/>
            <person name="Miller A.N."/>
            <person name="Grigoriev I.V."/>
            <person name="Debuchy R."/>
            <person name="Gladieux P."/>
            <person name="Thoren M.H."/>
            <person name="Johannesson H."/>
        </authorList>
    </citation>
    <scope>NUCLEOTIDE SEQUENCE</scope>
    <source>
        <strain evidence="1">CBS 626.80</strain>
    </source>
</reference>
<name>A0AAN6NKB4_9PEZI</name>
<dbReference type="Proteomes" id="UP001303222">
    <property type="component" value="Unassembled WGS sequence"/>
</dbReference>
<comment type="caution">
    <text evidence="1">The sequence shown here is derived from an EMBL/GenBank/DDBJ whole genome shotgun (WGS) entry which is preliminary data.</text>
</comment>
<dbReference type="EMBL" id="MU859560">
    <property type="protein sequence ID" value="KAK3946706.1"/>
    <property type="molecule type" value="Genomic_DNA"/>
</dbReference>
<dbReference type="AlphaFoldDB" id="A0AAN6NKB4"/>
<sequence length="99" mass="10968">VKTKDTTKEVKTETNGDERIACDVCGKKIYKNLKHFLYSHHRINKKKAIGWLKNTGTTAAIAGNNSNINNPPTIAGVNSNLIFGLGGLLFNDDLEEDFY</sequence>
<gene>
    <name evidence="1" type="ORF">QBC32DRAFT_319710</name>
</gene>